<evidence type="ECO:0000256" key="5">
    <source>
        <dbReference type="ARBA" id="ARBA00022516"/>
    </source>
</evidence>
<dbReference type="EC" id="2.7.1.130" evidence="3 13"/>
<keyword evidence="7 13" id="KW-0808">Transferase</keyword>
<dbReference type="GO" id="GO:0009029">
    <property type="term" value="F:lipid-A 4'-kinase activity"/>
    <property type="evidence" value="ECO:0007669"/>
    <property type="project" value="UniProtKB-EC"/>
</dbReference>
<evidence type="ECO:0000256" key="10">
    <source>
        <dbReference type="ARBA" id="ARBA00022840"/>
    </source>
</evidence>
<evidence type="ECO:0000256" key="12">
    <source>
        <dbReference type="ARBA" id="ARBA00029757"/>
    </source>
</evidence>
<evidence type="ECO:0000256" key="8">
    <source>
        <dbReference type="ARBA" id="ARBA00022741"/>
    </source>
</evidence>
<keyword evidence="8 13" id="KW-0547">Nucleotide-binding</keyword>
<evidence type="ECO:0000256" key="2">
    <source>
        <dbReference type="ARBA" id="ARBA00004870"/>
    </source>
</evidence>
<comment type="function">
    <text evidence="1 13">Transfers the gamma-phosphate of ATP to the 4'-position of a tetraacyldisaccharide 1-phosphate intermediate (termed DS-1-P) to form tetraacyldisaccharide 1,4'-bis-phosphate (lipid IVA).</text>
</comment>
<keyword evidence="11 13" id="KW-0443">Lipid metabolism</keyword>
<evidence type="ECO:0000256" key="11">
    <source>
        <dbReference type="ARBA" id="ARBA00023098"/>
    </source>
</evidence>
<dbReference type="EMBL" id="JBHRTI010000002">
    <property type="protein sequence ID" value="MFC3146121.1"/>
    <property type="molecule type" value="Genomic_DNA"/>
</dbReference>
<evidence type="ECO:0000313" key="15">
    <source>
        <dbReference type="Proteomes" id="UP001595556"/>
    </source>
</evidence>
<comment type="similarity">
    <text evidence="13">Belongs to the LpxK family.</text>
</comment>
<comment type="caution">
    <text evidence="14">The sequence shown here is derived from an EMBL/GenBank/DDBJ whole genome shotgun (WGS) entry which is preliminary data.</text>
</comment>
<dbReference type="HAMAP" id="MF_00409">
    <property type="entry name" value="LpxK"/>
    <property type="match status" value="1"/>
</dbReference>
<proteinExistence type="inferred from homology"/>
<comment type="catalytic activity">
    <reaction evidence="13">
        <text>a lipid A disaccharide + ATP = a lipid IVA + ADP + H(+)</text>
        <dbReference type="Rhea" id="RHEA:67840"/>
        <dbReference type="ChEBI" id="CHEBI:15378"/>
        <dbReference type="ChEBI" id="CHEBI:30616"/>
        <dbReference type="ChEBI" id="CHEBI:176343"/>
        <dbReference type="ChEBI" id="CHEBI:176425"/>
        <dbReference type="ChEBI" id="CHEBI:456216"/>
        <dbReference type="EC" id="2.7.1.130"/>
    </reaction>
</comment>
<evidence type="ECO:0000256" key="4">
    <source>
        <dbReference type="ARBA" id="ARBA00016436"/>
    </source>
</evidence>
<dbReference type="PANTHER" id="PTHR42724">
    <property type="entry name" value="TETRAACYLDISACCHARIDE 4'-KINASE"/>
    <property type="match status" value="1"/>
</dbReference>
<keyword evidence="6 13" id="KW-0441">Lipid A biosynthesis</keyword>
<name>A0ABV7H0K7_9BURK</name>
<dbReference type="RefSeq" id="WP_377300408.1">
    <property type="nucleotide sequence ID" value="NZ_CP180191.1"/>
</dbReference>
<feature type="binding site" evidence="13">
    <location>
        <begin position="58"/>
        <end position="65"/>
    </location>
    <ligand>
        <name>ATP</name>
        <dbReference type="ChEBI" id="CHEBI:30616"/>
    </ligand>
</feature>
<comment type="pathway">
    <text evidence="2 13">Glycolipid biosynthesis; lipid IV(A) biosynthesis; lipid IV(A) from (3R)-3-hydroxytetradecanoyl-[acyl-carrier-protein] and UDP-N-acetyl-alpha-D-glucosamine: step 6/6.</text>
</comment>
<keyword evidence="15" id="KW-1185">Reference proteome</keyword>
<accession>A0ABV7H0K7</accession>
<evidence type="ECO:0000256" key="7">
    <source>
        <dbReference type="ARBA" id="ARBA00022679"/>
    </source>
</evidence>
<dbReference type="NCBIfam" id="TIGR00682">
    <property type="entry name" value="lpxK"/>
    <property type="match status" value="1"/>
</dbReference>
<dbReference type="PANTHER" id="PTHR42724:SF1">
    <property type="entry name" value="TETRAACYLDISACCHARIDE 4'-KINASE, MITOCHONDRIAL-RELATED"/>
    <property type="match status" value="1"/>
</dbReference>
<evidence type="ECO:0000256" key="3">
    <source>
        <dbReference type="ARBA" id="ARBA00012071"/>
    </source>
</evidence>
<dbReference type="Pfam" id="PF02606">
    <property type="entry name" value="LpxK"/>
    <property type="match status" value="1"/>
</dbReference>
<reference evidence="15" key="1">
    <citation type="journal article" date="2019" name="Int. J. Syst. Evol. Microbiol.">
        <title>The Global Catalogue of Microorganisms (GCM) 10K type strain sequencing project: providing services to taxonomists for standard genome sequencing and annotation.</title>
        <authorList>
            <consortium name="The Broad Institute Genomics Platform"/>
            <consortium name="The Broad Institute Genome Sequencing Center for Infectious Disease"/>
            <person name="Wu L."/>
            <person name="Ma J."/>
        </authorList>
    </citation>
    <scope>NUCLEOTIDE SEQUENCE [LARGE SCALE GENOMIC DNA]</scope>
    <source>
        <strain evidence="15">KCTC 52168</strain>
    </source>
</reference>
<sequence length="334" mass="36034">MNRHFPQWWLRRGLRARLLTPLALIHGGLASVRQALYAVGILRTYRVQVPVIVVGGVFVGGTGKTPTLEALVLELRARGLNPGIISRGYGADGETCPVFPTSSAAQFGDEPVLLARRTGAPVWIGRRRAQAARALVQAHPEVDVILSDDGLQHLALHRDAELAVVDSRGFGNGLLIPAGPLRESPGRLNRVTAVVLRGRPPLLGVTRPQFALTLGIQAFRHLSTGESLDPSTFRARFPSITAAAGIGFPTQFRASLAELGLQASGLPQELPDHFDWGHMDWAVGMTGPIVITEKDAVKAERIDDPRLWVATAVPRLESGLTELLLERMRGSQAA</sequence>
<dbReference type="InterPro" id="IPR027417">
    <property type="entry name" value="P-loop_NTPase"/>
</dbReference>
<dbReference type="Proteomes" id="UP001595556">
    <property type="component" value="Unassembled WGS sequence"/>
</dbReference>
<dbReference type="SUPFAM" id="SSF52540">
    <property type="entry name" value="P-loop containing nucleoside triphosphate hydrolases"/>
    <property type="match status" value="1"/>
</dbReference>
<keyword evidence="5 13" id="KW-0444">Lipid biosynthesis</keyword>
<dbReference type="InterPro" id="IPR003758">
    <property type="entry name" value="LpxK"/>
</dbReference>
<keyword evidence="9 13" id="KW-0418">Kinase</keyword>
<keyword evidence="10 13" id="KW-0067">ATP-binding</keyword>
<evidence type="ECO:0000256" key="13">
    <source>
        <dbReference type="HAMAP-Rule" id="MF_00409"/>
    </source>
</evidence>
<evidence type="ECO:0000256" key="9">
    <source>
        <dbReference type="ARBA" id="ARBA00022777"/>
    </source>
</evidence>
<evidence type="ECO:0000256" key="6">
    <source>
        <dbReference type="ARBA" id="ARBA00022556"/>
    </source>
</evidence>
<evidence type="ECO:0000256" key="1">
    <source>
        <dbReference type="ARBA" id="ARBA00002274"/>
    </source>
</evidence>
<protein>
    <recommendedName>
        <fullName evidence="4 13">Tetraacyldisaccharide 4'-kinase</fullName>
        <ecNumber evidence="3 13">2.7.1.130</ecNumber>
    </recommendedName>
    <alternativeName>
        <fullName evidence="12 13">Lipid A 4'-kinase</fullName>
    </alternativeName>
</protein>
<organism evidence="14 15">
    <name type="scientific">Piscinibacterium candidicorallinum</name>
    <dbReference type="NCBI Taxonomy" id="1793872"/>
    <lineage>
        <taxon>Bacteria</taxon>
        <taxon>Pseudomonadati</taxon>
        <taxon>Pseudomonadota</taxon>
        <taxon>Betaproteobacteria</taxon>
        <taxon>Burkholderiales</taxon>
        <taxon>Piscinibacterium</taxon>
    </lineage>
</organism>
<evidence type="ECO:0000313" key="14">
    <source>
        <dbReference type="EMBL" id="MFC3146121.1"/>
    </source>
</evidence>
<gene>
    <name evidence="13 14" type="primary">lpxK</name>
    <name evidence="14" type="ORF">ACFOEN_00535</name>
</gene>